<dbReference type="RefSeq" id="WP_004742907.1">
    <property type="nucleotide sequence ID" value="NZ_AFWI01000013.1"/>
</dbReference>
<reference evidence="3 4" key="2">
    <citation type="journal article" date="2012" name="Int. J. Syst. Evol. Microbiol.">
        <title>Vibrio caribbeanicus sp. nov., isolated from the marine sponge Scleritoderma cyanea.</title>
        <authorList>
            <person name="Hoffmann M."/>
            <person name="Monday S.R."/>
            <person name="Allard M.W."/>
            <person name="Strain E.A."/>
            <person name="Whittaker P."/>
            <person name="Naum M."/>
            <person name="McCarthy P.J."/>
            <person name="Lopez J.V."/>
            <person name="Fischer M."/>
            <person name="Brown E.W."/>
        </authorList>
    </citation>
    <scope>NUCLEOTIDE SEQUENCE [LARGE SCALE GENOMIC DNA]</scope>
    <source>
        <strain evidence="3 4">ATCC 19109</strain>
    </source>
</reference>
<accession>F9T0G1</accession>
<feature type="domain" description="Glycosyl transferase family 1" evidence="1">
    <location>
        <begin position="181"/>
        <end position="265"/>
    </location>
</feature>
<dbReference type="PATRIC" id="fig|1051646.9.peg.127"/>
<dbReference type="Proteomes" id="UP000030071">
    <property type="component" value="Chromosome 1"/>
</dbReference>
<keyword evidence="4" id="KW-1185">Reference proteome</keyword>
<dbReference type="EMBL" id="CP009354">
    <property type="protein sequence ID" value="AIW12746.1"/>
    <property type="molecule type" value="Genomic_DNA"/>
</dbReference>
<evidence type="ECO:0000259" key="1">
    <source>
        <dbReference type="Pfam" id="PF00534"/>
    </source>
</evidence>
<keyword evidence="2" id="KW-0808">Transferase</keyword>
<dbReference type="eggNOG" id="COG0438">
    <property type="taxonomic scope" value="Bacteria"/>
</dbReference>
<reference evidence="3" key="1">
    <citation type="submission" date="2011-08" db="EMBL/GenBank/DDBJ databases">
        <authorList>
            <person name="Hoffman M."/>
            <person name="Strain E.A."/>
            <person name="Brown E."/>
            <person name="Allard M.W."/>
        </authorList>
    </citation>
    <scope>NUCLEOTIDE SEQUENCE</scope>
    <source>
        <strain evidence="3">ATCC 19109</strain>
    </source>
</reference>
<proteinExistence type="predicted"/>
<evidence type="ECO:0000313" key="4">
    <source>
        <dbReference type="Proteomes" id="UP000003836"/>
    </source>
</evidence>
<dbReference type="AlphaFoldDB" id="F9T0G1"/>
<dbReference type="GeneID" id="23443223"/>
<dbReference type="GO" id="GO:0016757">
    <property type="term" value="F:glycosyltransferase activity"/>
    <property type="evidence" value="ECO:0007669"/>
    <property type="project" value="InterPro"/>
</dbReference>
<organism evidence="2 5">
    <name type="scientific">Vibrio tubiashii ATCC 19109</name>
    <dbReference type="NCBI Taxonomy" id="1051646"/>
    <lineage>
        <taxon>Bacteria</taxon>
        <taxon>Pseudomonadati</taxon>
        <taxon>Pseudomonadota</taxon>
        <taxon>Gammaproteobacteria</taxon>
        <taxon>Vibrionales</taxon>
        <taxon>Vibrionaceae</taxon>
        <taxon>Vibrio</taxon>
        <taxon>Vibrio oreintalis group</taxon>
    </lineage>
</organism>
<dbReference type="HOGENOM" id="CLU_063441_0_0_6"/>
<gene>
    <name evidence="2" type="ORF">IX91_00675</name>
    <name evidence="3" type="ORF">VITU9109_13032</name>
</gene>
<dbReference type="STRING" id="1051646.IX91_00675"/>
<sequence length="364" mass="41849">MNKILYLTVVDKNNEPGIYKKVTAQTKALRKLGCKVDLTYLDGEQFKVNDDSLGKEKQSHLVRLKNRFVYPKVLRNYLTDPNNHYDVVYIRKSFINGSFINALKVIKGRGTKVVLEVPTYPYRNELNFANKILYTWEYCHLGMLKACVDLVTYIGIEDLDVFNIPSIRFYNGIDVSSVKVKQDTIDNKTIRFIAVANLAEWHGYERFFVAMASCSENVELHIVGEGPALATLKKSAKELGVEKSVFFHGNKLGRELDSLFDLCHIGVDSLAMYRANLFVSSSLKTREYAARGIPFILGCEDRDFEENCQFVYHVPNDDSEIDIQDIIKWYNSSNFNKSMIRDFAQENLDWTGIMKPIKSKIFDF</sequence>
<dbReference type="Pfam" id="PF00534">
    <property type="entry name" value="Glycos_transf_1"/>
    <property type="match status" value="1"/>
</dbReference>
<reference evidence="2 5" key="3">
    <citation type="submission" date="2014-08" db="EMBL/GenBank/DDBJ databases">
        <title>First Complete Genome Sequence of the Shellfish Pathogen Vibrio tubiashii.</title>
        <authorList>
            <person name="Richards G.P."/>
            <person name="Needleman D.S."/>
            <person name="Watson M.A."/>
            <person name="Bono J.L."/>
        </authorList>
    </citation>
    <scope>NUCLEOTIDE SEQUENCE [LARGE SCALE GENOMIC DNA]</scope>
    <source>
        <strain evidence="2 5">ATCC 19109</strain>
    </source>
</reference>
<protein>
    <submittedName>
        <fullName evidence="2">Glycosyltransferase</fullName>
    </submittedName>
</protein>
<dbReference type="Proteomes" id="UP000003836">
    <property type="component" value="Unassembled WGS sequence"/>
</dbReference>
<dbReference type="KEGG" id="vtu:IX91_00675"/>
<dbReference type="SUPFAM" id="SSF53756">
    <property type="entry name" value="UDP-Glycosyltransferase/glycogen phosphorylase"/>
    <property type="match status" value="1"/>
</dbReference>
<evidence type="ECO:0000313" key="5">
    <source>
        <dbReference type="Proteomes" id="UP000030071"/>
    </source>
</evidence>
<dbReference type="InterPro" id="IPR001296">
    <property type="entry name" value="Glyco_trans_1"/>
</dbReference>
<dbReference type="Gene3D" id="3.40.50.2000">
    <property type="entry name" value="Glycogen Phosphorylase B"/>
    <property type="match status" value="2"/>
</dbReference>
<name>F9T0G1_9VIBR</name>
<evidence type="ECO:0000313" key="2">
    <source>
        <dbReference type="EMBL" id="AIW12746.1"/>
    </source>
</evidence>
<evidence type="ECO:0000313" key="3">
    <source>
        <dbReference type="EMBL" id="EGU58721.1"/>
    </source>
</evidence>
<dbReference type="EMBL" id="AFWI01000013">
    <property type="protein sequence ID" value="EGU58721.1"/>
    <property type="molecule type" value="Genomic_DNA"/>
</dbReference>